<name>A0A0D3J608_EMIH1</name>
<accession>A0A0D3J608</accession>
<dbReference type="PaxDb" id="2903-EOD18943"/>
<dbReference type="KEGG" id="ehx:EMIHUDRAFT_255788"/>
<keyword evidence="3" id="KW-1185">Reference proteome</keyword>
<reference evidence="3" key="1">
    <citation type="journal article" date="2013" name="Nature">
        <title>Pan genome of the phytoplankton Emiliania underpins its global distribution.</title>
        <authorList>
            <person name="Read B.A."/>
            <person name="Kegel J."/>
            <person name="Klute M.J."/>
            <person name="Kuo A."/>
            <person name="Lefebvre S.C."/>
            <person name="Maumus F."/>
            <person name="Mayer C."/>
            <person name="Miller J."/>
            <person name="Monier A."/>
            <person name="Salamov A."/>
            <person name="Young J."/>
            <person name="Aguilar M."/>
            <person name="Claverie J.M."/>
            <person name="Frickenhaus S."/>
            <person name="Gonzalez K."/>
            <person name="Herman E.K."/>
            <person name="Lin Y.C."/>
            <person name="Napier J."/>
            <person name="Ogata H."/>
            <person name="Sarno A.F."/>
            <person name="Shmutz J."/>
            <person name="Schroeder D."/>
            <person name="de Vargas C."/>
            <person name="Verret F."/>
            <person name="von Dassow P."/>
            <person name="Valentin K."/>
            <person name="Van de Peer Y."/>
            <person name="Wheeler G."/>
            <person name="Dacks J.B."/>
            <person name="Delwiche C.F."/>
            <person name="Dyhrman S.T."/>
            <person name="Glockner G."/>
            <person name="John U."/>
            <person name="Richards T."/>
            <person name="Worden A.Z."/>
            <person name="Zhang X."/>
            <person name="Grigoriev I.V."/>
            <person name="Allen A.E."/>
            <person name="Bidle K."/>
            <person name="Borodovsky M."/>
            <person name="Bowler C."/>
            <person name="Brownlee C."/>
            <person name="Cock J.M."/>
            <person name="Elias M."/>
            <person name="Gladyshev V.N."/>
            <person name="Groth M."/>
            <person name="Guda C."/>
            <person name="Hadaegh A."/>
            <person name="Iglesias-Rodriguez M.D."/>
            <person name="Jenkins J."/>
            <person name="Jones B.M."/>
            <person name="Lawson T."/>
            <person name="Leese F."/>
            <person name="Lindquist E."/>
            <person name="Lobanov A."/>
            <person name="Lomsadze A."/>
            <person name="Malik S.B."/>
            <person name="Marsh M.E."/>
            <person name="Mackinder L."/>
            <person name="Mock T."/>
            <person name="Mueller-Roeber B."/>
            <person name="Pagarete A."/>
            <person name="Parker M."/>
            <person name="Probert I."/>
            <person name="Quesneville H."/>
            <person name="Raines C."/>
            <person name="Rensing S.A."/>
            <person name="Riano-Pachon D.M."/>
            <person name="Richier S."/>
            <person name="Rokitta S."/>
            <person name="Shiraiwa Y."/>
            <person name="Soanes D.M."/>
            <person name="van der Giezen M."/>
            <person name="Wahlund T.M."/>
            <person name="Williams B."/>
            <person name="Wilson W."/>
            <person name="Wolfe G."/>
            <person name="Wurch L.L."/>
        </authorList>
    </citation>
    <scope>NUCLEOTIDE SEQUENCE</scope>
</reference>
<evidence type="ECO:0000313" key="3">
    <source>
        <dbReference type="Proteomes" id="UP000013827"/>
    </source>
</evidence>
<evidence type="ECO:0000313" key="2">
    <source>
        <dbReference type="EnsemblProtists" id="EOD18943"/>
    </source>
</evidence>
<reference evidence="2" key="2">
    <citation type="submission" date="2024-10" db="UniProtKB">
        <authorList>
            <consortium name="EnsemblProtists"/>
        </authorList>
    </citation>
    <scope>IDENTIFICATION</scope>
</reference>
<dbReference type="HOGENOM" id="CLU_150425_0_0_1"/>
<dbReference type="GeneID" id="17264489"/>
<dbReference type="RefSeq" id="XP_005771372.1">
    <property type="nucleotide sequence ID" value="XM_005771315.1"/>
</dbReference>
<evidence type="ECO:0000256" key="1">
    <source>
        <dbReference type="SAM" id="MobiDB-lite"/>
    </source>
</evidence>
<dbReference type="AlphaFoldDB" id="A0A0D3J608"/>
<dbReference type="EnsemblProtists" id="EOD18943">
    <property type="protein sequence ID" value="EOD18943"/>
    <property type="gene ID" value="EMIHUDRAFT_255788"/>
</dbReference>
<sequence>MEPTNHLGHSYNKQPDVDAYNIGRGGKRYSGDVKVCPLTSSGEHGRKGAFVAFGNTESFYRNMGGGGWGGGDRRIPSYGGEYRYAREDKDVGVQLLLVRILPGGSGKYL</sequence>
<organism evidence="2 3">
    <name type="scientific">Emiliania huxleyi (strain CCMP1516)</name>
    <dbReference type="NCBI Taxonomy" id="280463"/>
    <lineage>
        <taxon>Eukaryota</taxon>
        <taxon>Haptista</taxon>
        <taxon>Haptophyta</taxon>
        <taxon>Prymnesiophyceae</taxon>
        <taxon>Isochrysidales</taxon>
        <taxon>Noelaerhabdaceae</taxon>
        <taxon>Emiliania</taxon>
    </lineage>
</organism>
<proteinExistence type="predicted"/>
<dbReference type="Proteomes" id="UP000013827">
    <property type="component" value="Unassembled WGS sequence"/>
</dbReference>
<feature type="region of interest" description="Disordered" evidence="1">
    <location>
        <begin position="1"/>
        <end position="27"/>
    </location>
</feature>
<protein>
    <submittedName>
        <fullName evidence="2">Uncharacterized protein</fullName>
    </submittedName>
</protein>